<evidence type="ECO:0000313" key="2">
    <source>
        <dbReference type="Proteomes" id="UP000076632"/>
    </source>
</evidence>
<dbReference type="GeneID" id="28901768"/>
<proteinExistence type="predicted"/>
<dbReference type="RefSeq" id="XP_018184769.1">
    <property type="nucleotide sequence ID" value="XM_018336631.1"/>
</dbReference>
<dbReference type="Proteomes" id="UP000076632">
    <property type="component" value="Unassembled WGS sequence"/>
</dbReference>
<sequence>MWKFQAKTDPDQTNGHPTITGVCMEQLRLDSRSSSSDIRVEIWREFLESSKLTRDLMQRQLDNTLRE</sequence>
<protein>
    <submittedName>
        <fullName evidence="1">Uncharacterized protein</fullName>
    </submittedName>
</protein>
<dbReference type="EMBL" id="KV407467">
    <property type="protein sequence ID" value="KZF19214.1"/>
    <property type="molecule type" value="Genomic_DNA"/>
</dbReference>
<organism evidence="1 2">
    <name type="scientific">Xylona heveae (strain CBS 132557 / TC161)</name>
    <dbReference type="NCBI Taxonomy" id="1328760"/>
    <lineage>
        <taxon>Eukaryota</taxon>
        <taxon>Fungi</taxon>
        <taxon>Dikarya</taxon>
        <taxon>Ascomycota</taxon>
        <taxon>Pezizomycotina</taxon>
        <taxon>Xylonomycetes</taxon>
        <taxon>Xylonales</taxon>
        <taxon>Xylonaceae</taxon>
        <taxon>Xylona</taxon>
    </lineage>
</organism>
<accession>A0A164ZKQ0</accession>
<evidence type="ECO:0000313" key="1">
    <source>
        <dbReference type="EMBL" id="KZF19214.1"/>
    </source>
</evidence>
<dbReference type="AlphaFoldDB" id="A0A164ZKQ0"/>
<dbReference type="InParanoid" id="A0A164ZKQ0"/>
<gene>
    <name evidence="1" type="ORF">L228DRAFT_48644</name>
</gene>
<name>A0A164ZKQ0_XYLHT</name>
<reference evidence="1 2" key="1">
    <citation type="journal article" date="2016" name="Fungal Biol.">
        <title>The genome of Xylona heveae provides a window into fungal endophytism.</title>
        <authorList>
            <person name="Gazis R."/>
            <person name="Kuo A."/>
            <person name="Riley R."/>
            <person name="LaButti K."/>
            <person name="Lipzen A."/>
            <person name="Lin J."/>
            <person name="Amirebrahimi M."/>
            <person name="Hesse C.N."/>
            <person name="Spatafora J.W."/>
            <person name="Henrissat B."/>
            <person name="Hainaut M."/>
            <person name="Grigoriev I.V."/>
            <person name="Hibbett D.S."/>
        </authorList>
    </citation>
    <scope>NUCLEOTIDE SEQUENCE [LARGE SCALE GENOMIC DNA]</scope>
    <source>
        <strain evidence="1 2">TC161</strain>
    </source>
</reference>
<keyword evidence="2" id="KW-1185">Reference proteome</keyword>